<dbReference type="RefSeq" id="XP_001735052.1">
    <property type="nucleotide sequence ID" value="XM_001735000.1"/>
</dbReference>
<protein>
    <recommendedName>
        <fullName evidence="1">TLDc domain-containing protein</fullName>
    </recommendedName>
</protein>
<dbReference type="EMBL" id="DS548370">
    <property type="protein sequence ID" value="EDR28745.1"/>
    <property type="molecule type" value="Genomic_DNA"/>
</dbReference>
<dbReference type="GeneID" id="5879978"/>
<dbReference type="eggNOG" id="ENOG502RENE">
    <property type="taxonomic scope" value="Eukaryota"/>
</dbReference>
<evidence type="ECO:0000259" key="1">
    <source>
        <dbReference type="Pfam" id="PF07534"/>
    </source>
</evidence>
<dbReference type="OMA" id="KKWVIAT"/>
<dbReference type="OrthoDB" id="26679at2759"/>
<dbReference type="AlphaFoldDB" id="B0E9M7"/>
<feature type="domain" description="TLDc" evidence="1">
    <location>
        <begin position="77"/>
        <end position="183"/>
    </location>
</feature>
<accession>B0E9M7</accession>
<dbReference type="Proteomes" id="UP000008076">
    <property type="component" value="Unassembled WGS sequence"/>
</dbReference>
<dbReference type="Pfam" id="PF07534">
    <property type="entry name" value="TLD"/>
    <property type="match status" value="1"/>
</dbReference>
<organism evidence="3">
    <name type="scientific">Entamoeba dispar (strain ATCC PRA-260 / SAW760)</name>
    <dbReference type="NCBI Taxonomy" id="370354"/>
    <lineage>
        <taxon>Eukaryota</taxon>
        <taxon>Amoebozoa</taxon>
        <taxon>Evosea</taxon>
        <taxon>Archamoebae</taxon>
        <taxon>Mastigamoebida</taxon>
        <taxon>Entamoebidae</taxon>
        <taxon>Entamoeba</taxon>
    </lineage>
</organism>
<proteinExistence type="predicted"/>
<dbReference type="KEGG" id="edi:EDI_341950"/>
<dbReference type="InterPro" id="IPR006571">
    <property type="entry name" value="TLDc_dom"/>
</dbReference>
<reference evidence="3" key="1">
    <citation type="submission" date="2007-12" db="EMBL/GenBank/DDBJ databases">
        <title>Annotation of Entamoeba dispar SAW760.</title>
        <authorList>
            <person name="Lorenzi H."/>
            <person name="Inman J."/>
            <person name="Schobel S."/>
            <person name="Amedeo P."/>
            <person name="Caler E."/>
        </authorList>
    </citation>
    <scope>NUCLEOTIDE SEQUENCE [LARGE SCALE GENOMIC DNA]</scope>
    <source>
        <strain evidence="3">ATCC PRA-260 / SAW760</strain>
    </source>
</reference>
<evidence type="ECO:0000313" key="2">
    <source>
        <dbReference type="EMBL" id="EDR28745.1"/>
    </source>
</evidence>
<dbReference type="VEuPathDB" id="AmoebaDB:EDI_341950"/>
<name>B0E9M7_ENTDS</name>
<gene>
    <name evidence="2" type="ORF">EDI_341950</name>
</gene>
<evidence type="ECO:0000313" key="3">
    <source>
        <dbReference type="Proteomes" id="UP000008076"/>
    </source>
</evidence>
<sequence length="262" mass="29330">MSDKNQAPSVDSFLHKISGLSILNYGTINICVPPLPTLPTQFPNEKQNTPSQTEIITESGGGVKRKINPINDKKKKKPKNIINISTLIELNKELFVNWTKLNDYGLIYDSEVDGLSSTALNLCICGKENIMVIIVTKHGYVFGSFNSLKLPVPKKTEEWVKNDPNFFVFTLSNPKKTNPMQFYLKDKTADGLNISPSTSKKWVIATNACFGIKQVDGCYISNSFVQYYNVPNGITEDIFVGSHYPQTSDISKVIALQWKLKK</sequence>
<keyword evidence="3" id="KW-1185">Reference proteome</keyword>